<protein>
    <recommendedName>
        <fullName evidence="2">UPF0178 protein P9850_03185</fullName>
    </recommendedName>
</protein>
<evidence type="ECO:0000313" key="3">
    <source>
        <dbReference type="EMBL" id="MDE8562629.1"/>
    </source>
</evidence>
<dbReference type="InterPro" id="IPR003791">
    <property type="entry name" value="UPF0178"/>
</dbReference>
<reference evidence="4 6" key="2">
    <citation type="submission" date="2023-03" db="EMBL/GenBank/DDBJ databases">
        <title>Bacillus Genome Sequencing.</title>
        <authorList>
            <person name="Dunlap C."/>
        </authorList>
    </citation>
    <scope>NUCLEOTIDE SEQUENCE [LARGE SCALE GENOMIC DNA]</scope>
    <source>
        <strain evidence="4 6">NRS-38</strain>
    </source>
</reference>
<reference evidence="3 5" key="1">
    <citation type="submission" date="2023-01" db="EMBL/GenBank/DDBJ databases">
        <title>Genome-based reclassification of Anoxybacillus geothermalis as a later heterotypic synonym of Anoxybacillus rupiensis.</title>
        <authorList>
            <person name="Inan Bektas K."/>
            <person name="Canakci S."/>
            <person name="Belduz A.A."/>
            <person name="Guler H.H."/>
        </authorList>
    </citation>
    <scope>NUCLEOTIDE SEQUENCE [LARGE SCALE GENOMIC DNA]</scope>
    <source>
        <strain evidence="3 5">DSM 17127</strain>
    </source>
</reference>
<keyword evidence="5" id="KW-1185">Reference proteome</keyword>
<evidence type="ECO:0000256" key="2">
    <source>
        <dbReference type="HAMAP-Rule" id="MF_00489"/>
    </source>
</evidence>
<dbReference type="NCBIfam" id="NF001095">
    <property type="entry name" value="PRK00124.1"/>
    <property type="match status" value="1"/>
</dbReference>
<dbReference type="Pfam" id="PF02639">
    <property type="entry name" value="DUF188"/>
    <property type="match status" value="1"/>
</dbReference>
<dbReference type="RefSeq" id="WP_044744556.1">
    <property type="nucleotide sequence ID" value="NZ_JACIDF010000002.1"/>
</dbReference>
<proteinExistence type="inferred from homology"/>
<dbReference type="EMBL" id="JAQOTG010000001">
    <property type="protein sequence ID" value="MDE8562629.1"/>
    <property type="molecule type" value="Genomic_DNA"/>
</dbReference>
<dbReference type="EMBL" id="JARTLI010000004">
    <property type="protein sequence ID" value="MED5050875.1"/>
    <property type="molecule type" value="Genomic_DNA"/>
</dbReference>
<organism evidence="4 6">
    <name type="scientific">Anoxybacteroides rupiense</name>
    <dbReference type="NCBI Taxonomy" id="311460"/>
    <lineage>
        <taxon>Bacteria</taxon>
        <taxon>Bacillati</taxon>
        <taxon>Bacillota</taxon>
        <taxon>Bacilli</taxon>
        <taxon>Bacillales</taxon>
        <taxon>Anoxybacillaceae</taxon>
        <taxon>Anoxybacteroides</taxon>
    </lineage>
</organism>
<name>A0ABD5ISY7_9BACL</name>
<comment type="similarity">
    <text evidence="1 2">Belongs to the UPF0178 family.</text>
</comment>
<dbReference type="Proteomes" id="UP001213979">
    <property type="component" value="Unassembled WGS sequence"/>
</dbReference>
<dbReference type="PANTHER" id="PTHR35146">
    <property type="entry name" value="UPF0178 PROTEIN YAII"/>
    <property type="match status" value="1"/>
</dbReference>
<evidence type="ECO:0000313" key="5">
    <source>
        <dbReference type="Proteomes" id="UP001213979"/>
    </source>
</evidence>
<evidence type="ECO:0000313" key="4">
    <source>
        <dbReference type="EMBL" id="MED5050875.1"/>
    </source>
</evidence>
<accession>A0ABD5ISY7</accession>
<dbReference type="AlphaFoldDB" id="A0ABD5ISY7"/>
<evidence type="ECO:0000313" key="6">
    <source>
        <dbReference type="Proteomes" id="UP001339962"/>
    </source>
</evidence>
<gene>
    <name evidence="4" type="ORF">P9850_03185</name>
    <name evidence="3" type="ORF">PNH38_01885</name>
</gene>
<evidence type="ECO:0000256" key="1">
    <source>
        <dbReference type="ARBA" id="ARBA00008522"/>
    </source>
</evidence>
<dbReference type="PANTHER" id="PTHR35146:SF1">
    <property type="entry name" value="UPF0178 PROTEIN YAII"/>
    <property type="match status" value="1"/>
</dbReference>
<comment type="caution">
    <text evidence="4">The sequence shown here is derived from an EMBL/GenBank/DDBJ whole genome shotgun (WGS) entry which is preliminary data.</text>
</comment>
<dbReference type="HAMAP" id="MF_00489">
    <property type="entry name" value="UPF0178"/>
    <property type="match status" value="1"/>
</dbReference>
<sequence>MTVFVDADACPVKDEIFSLARQYNVQSVFVSSYNHFSHVAEMEWVYVDTEREAVDLYIVNHAQKGDVVITHDIGLASLLVNRDICVMSPQGKMYSEDGIGHVLYIRYLHAKQRRQGVRMKGMKRFSDEERQTFRKSFEKILSKSAGNKA</sequence>
<dbReference type="Proteomes" id="UP001339962">
    <property type="component" value="Unassembled WGS sequence"/>
</dbReference>